<proteinExistence type="predicted"/>
<evidence type="ECO:0000313" key="2">
    <source>
        <dbReference type="EMBL" id="KAK7253652.1"/>
    </source>
</evidence>
<dbReference type="EMBL" id="JBBJCI010000034">
    <property type="protein sequence ID" value="KAK7253652.1"/>
    <property type="molecule type" value="Genomic_DNA"/>
</dbReference>
<organism evidence="2 3">
    <name type="scientific">Aureococcus anophagefferens</name>
    <name type="common">Harmful bloom alga</name>
    <dbReference type="NCBI Taxonomy" id="44056"/>
    <lineage>
        <taxon>Eukaryota</taxon>
        <taxon>Sar</taxon>
        <taxon>Stramenopiles</taxon>
        <taxon>Ochrophyta</taxon>
        <taxon>Pelagophyceae</taxon>
        <taxon>Pelagomonadales</taxon>
        <taxon>Pelagomonadaceae</taxon>
        <taxon>Aureococcus</taxon>
    </lineage>
</organism>
<reference evidence="2 3" key="1">
    <citation type="submission" date="2024-03" db="EMBL/GenBank/DDBJ databases">
        <title>Aureococcus anophagefferens CCMP1851 and Kratosvirus quantuckense: Draft genome of a second virus-susceptible host strain in the model system.</title>
        <authorList>
            <person name="Chase E."/>
            <person name="Truchon A.R."/>
            <person name="Schepens W."/>
            <person name="Wilhelm S.W."/>
        </authorList>
    </citation>
    <scope>NUCLEOTIDE SEQUENCE [LARGE SCALE GENOMIC DNA]</scope>
    <source>
        <strain evidence="2 3">CCMP1851</strain>
    </source>
</reference>
<name>A0ABR1GCG2_AURAN</name>
<accession>A0ABR1GCG2</accession>
<dbReference type="Proteomes" id="UP001363151">
    <property type="component" value="Unassembled WGS sequence"/>
</dbReference>
<protein>
    <submittedName>
        <fullName evidence="2">Uncharacterized protein</fullName>
    </submittedName>
</protein>
<keyword evidence="3" id="KW-1185">Reference proteome</keyword>
<evidence type="ECO:0000256" key="1">
    <source>
        <dbReference type="SAM" id="SignalP"/>
    </source>
</evidence>
<sequence>MRRAAALLLTCGAAAALRLPRPRVAPLVALPSPRAIDVSTRVAGLVTAGFEFFEDVESIGHHHSLGLLCASRLARDAAGATEVVEGLDVGRGRRRRVLEAITSKACTRIVMAVALLAAGKEVLEDLAPGGHHGMVLLAVNEFAETLEGALKGRLGRLFDNVVVKLAVPLAAVACAAVEVVADVGKIGAHHGVFILALSKFVKVAGSLAGRLHAGPEARAPGPPAKWAWSGPVFD</sequence>
<feature type="chain" id="PRO_5046184205" evidence="1">
    <location>
        <begin position="17"/>
        <end position="234"/>
    </location>
</feature>
<comment type="caution">
    <text evidence="2">The sequence shown here is derived from an EMBL/GenBank/DDBJ whole genome shotgun (WGS) entry which is preliminary data.</text>
</comment>
<gene>
    <name evidence="2" type="ORF">SO694_00002156</name>
</gene>
<keyword evidence="1" id="KW-0732">Signal</keyword>
<feature type="signal peptide" evidence="1">
    <location>
        <begin position="1"/>
        <end position="16"/>
    </location>
</feature>
<evidence type="ECO:0000313" key="3">
    <source>
        <dbReference type="Proteomes" id="UP001363151"/>
    </source>
</evidence>